<protein>
    <submittedName>
        <fullName evidence="3">Taurine catabolism dioxygenase TauD/TfdA family protein</fullName>
    </submittedName>
</protein>
<evidence type="ECO:0000313" key="4">
    <source>
        <dbReference type="Proteomes" id="UP000693970"/>
    </source>
</evidence>
<dbReference type="OrthoDB" id="39656at2759"/>
<dbReference type="PANTHER" id="PTHR10696:SF56">
    <property type="entry name" value="TAUD_TFDA-LIKE DOMAIN-CONTAINING PROTEIN"/>
    <property type="match status" value="1"/>
</dbReference>
<dbReference type="PANTHER" id="PTHR10696">
    <property type="entry name" value="GAMMA-BUTYROBETAINE HYDROXYLASE-RELATED"/>
    <property type="match status" value="1"/>
</dbReference>
<evidence type="ECO:0000259" key="2">
    <source>
        <dbReference type="Pfam" id="PF02668"/>
    </source>
</evidence>
<reference evidence="3" key="2">
    <citation type="submission" date="2021-04" db="EMBL/GenBank/DDBJ databases">
        <authorList>
            <person name="Podell S."/>
        </authorList>
    </citation>
    <scope>NUCLEOTIDE SEQUENCE</scope>
    <source>
        <strain evidence="3">Hildebrandi</strain>
    </source>
</reference>
<gene>
    <name evidence="3" type="ORF">IV203_003894</name>
</gene>
<organism evidence="3 4">
    <name type="scientific">Nitzschia inconspicua</name>
    <dbReference type="NCBI Taxonomy" id="303405"/>
    <lineage>
        <taxon>Eukaryota</taxon>
        <taxon>Sar</taxon>
        <taxon>Stramenopiles</taxon>
        <taxon>Ochrophyta</taxon>
        <taxon>Bacillariophyta</taxon>
        <taxon>Bacillariophyceae</taxon>
        <taxon>Bacillariophycidae</taxon>
        <taxon>Bacillariales</taxon>
        <taxon>Bacillariaceae</taxon>
        <taxon>Nitzschia</taxon>
    </lineage>
</organism>
<feature type="chain" id="PRO_5039888422" evidence="1">
    <location>
        <begin position="19"/>
        <end position="447"/>
    </location>
</feature>
<dbReference type="AlphaFoldDB" id="A0A9K3PPC1"/>
<name>A0A9K3PPC1_9STRA</name>
<proteinExistence type="predicted"/>
<keyword evidence="4" id="KW-1185">Reference proteome</keyword>
<keyword evidence="3" id="KW-0560">Oxidoreductase</keyword>
<sequence length="447" mass="50895">MRHLSTFIAILGFNSVRAFTALTGIRPRPIFPPSSSLTRPYQIGQHEEYAQGISDQITLEAIQRSVSSLSTQLMESRENTTTPFTRPTTWNRHVGSKALPLILQPTIQDHDSLQYLQLFLESNREWVEKMILDHGAVMFRGFSLGSAQDVEDALLSFNPNLSNEYHGTSPRNVQGGSKFVFSAAEVPSHYPIAQHIEMSFLPSPPKQLYFSALKAPNSTGGETALADFRKVYQDLPQKLRQKLATKKLLYRRTHRKIGEVNTHDVAAMLSWPELFGTNDKEEVEARSHQLSMPVRWEGSNNDTFVSEFSSEPFQLHPTTGEPVFFNHANVFHWTSFPAELFAAFRRTKDIRFLGHALRVGVNSLWKYGIRRQKMALHVSYGDGSPISVWEMHQMRKAIHKNMVYNRWQQGDLLLIDNFSTSHGRQPTYDSGRQVVVAWSDSMSKSMP</sequence>
<feature type="domain" description="TauD/TfdA-like" evidence="2">
    <location>
        <begin position="112"/>
        <end position="438"/>
    </location>
</feature>
<dbReference type="Proteomes" id="UP000693970">
    <property type="component" value="Unassembled WGS sequence"/>
</dbReference>
<feature type="signal peptide" evidence="1">
    <location>
        <begin position="1"/>
        <end position="18"/>
    </location>
</feature>
<accession>A0A9K3PPC1</accession>
<dbReference type="GO" id="GO:0051213">
    <property type="term" value="F:dioxygenase activity"/>
    <property type="evidence" value="ECO:0007669"/>
    <property type="project" value="UniProtKB-KW"/>
</dbReference>
<evidence type="ECO:0000256" key="1">
    <source>
        <dbReference type="SAM" id="SignalP"/>
    </source>
</evidence>
<dbReference type="InterPro" id="IPR050411">
    <property type="entry name" value="AlphaKG_dependent_hydroxylases"/>
</dbReference>
<evidence type="ECO:0000313" key="3">
    <source>
        <dbReference type="EMBL" id="KAG7354538.1"/>
    </source>
</evidence>
<reference evidence="3" key="1">
    <citation type="journal article" date="2021" name="Sci. Rep.">
        <title>Diploid genomic architecture of Nitzschia inconspicua, an elite biomass production diatom.</title>
        <authorList>
            <person name="Oliver A."/>
            <person name="Podell S."/>
            <person name="Pinowska A."/>
            <person name="Traller J.C."/>
            <person name="Smith S.R."/>
            <person name="McClure R."/>
            <person name="Beliaev A."/>
            <person name="Bohutskyi P."/>
            <person name="Hill E.A."/>
            <person name="Rabines A."/>
            <person name="Zheng H."/>
            <person name="Allen L.Z."/>
            <person name="Kuo A."/>
            <person name="Grigoriev I.V."/>
            <person name="Allen A.E."/>
            <person name="Hazlebeck D."/>
            <person name="Allen E.E."/>
        </authorList>
    </citation>
    <scope>NUCLEOTIDE SEQUENCE</scope>
    <source>
        <strain evidence="3">Hildebrandi</strain>
    </source>
</reference>
<dbReference type="EMBL" id="JAGRRH010000016">
    <property type="protein sequence ID" value="KAG7354538.1"/>
    <property type="molecule type" value="Genomic_DNA"/>
</dbReference>
<keyword evidence="1" id="KW-0732">Signal</keyword>
<dbReference type="Pfam" id="PF02668">
    <property type="entry name" value="TauD"/>
    <property type="match status" value="1"/>
</dbReference>
<comment type="caution">
    <text evidence="3">The sequence shown here is derived from an EMBL/GenBank/DDBJ whole genome shotgun (WGS) entry which is preliminary data.</text>
</comment>
<dbReference type="InterPro" id="IPR003819">
    <property type="entry name" value="TauD/TfdA-like"/>
</dbReference>
<keyword evidence="3" id="KW-0223">Dioxygenase</keyword>